<feature type="region of interest" description="Disordered" evidence="2">
    <location>
        <begin position="554"/>
        <end position="600"/>
    </location>
</feature>
<feature type="coiled-coil region" evidence="1">
    <location>
        <begin position="385"/>
        <end position="433"/>
    </location>
</feature>
<feature type="region of interest" description="Disordered" evidence="2">
    <location>
        <begin position="440"/>
        <end position="478"/>
    </location>
</feature>
<feature type="coiled-coil region" evidence="1">
    <location>
        <begin position="217"/>
        <end position="244"/>
    </location>
</feature>
<dbReference type="AlphaFoldDB" id="A0ABD3G3X3"/>
<reference evidence="3 4" key="1">
    <citation type="submission" date="2024-09" db="EMBL/GenBank/DDBJ databases">
        <title>Genome sequencing and assembly of Phytophthora oleae, isolate VK10A, causative agent of rot of olive drupes.</title>
        <authorList>
            <person name="Conti Taguali S."/>
            <person name="Riolo M."/>
            <person name="La Spada F."/>
            <person name="Cacciola S.O."/>
            <person name="Dionisio G."/>
        </authorList>
    </citation>
    <scope>NUCLEOTIDE SEQUENCE [LARGE SCALE GENOMIC DNA]</scope>
    <source>
        <strain evidence="3 4">VK10A</strain>
    </source>
</reference>
<proteinExistence type="predicted"/>
<evidence type="ECO:0000313" key="3">
    <source>
        <dbReference type="EMBL" id="KAL3673371.1"/>
    </source>
</evidence>
<gene>
    <name evidence="3" type="ORF">V7S43_001087</name>
</gene>
<sequence>MAHHSAVADGVPFTRGGSTLHLLSLSRVGEDGDVLDAGDNIILDKDTTLRPNDPLAVAPGDLNDGVLSRDLPLQLQLEMLRGKLSRRNQVLEIIRRAYYRDVITIKEELRQYGGKLGHPGSTSLLRGEIPKLQRTPSRHVSTGSSGTIDGGLSSVPSVDLREVLPLFAPFETTLQMHPCETCGGHLELVHGESKELKAARQEMARASKGEQQMRIVVHRMRSEAKQMEEVNDALQQRVKALMKENAYTLEQLQAARKMEREQKVIIAGMRSKLQLTQATQEEIDRLASEYKDVKQQLIRSNHDRDIFSASNNHLKEELAEVTKALHVVKVEKAQIESDFGTNYYRLQEEVKKARQLTADLAARDDQLKEKAALCVEQQQSLTSLKEELVSTLQRFEQTKRHLEDQLIEEERAREEMQEQNLEFRRLNKKLVRDLENLHSHSMDGDVSSMVDDAEGSDKHEGSSSKKGRSQQQTANQAAAMRNNVRKKLEDLQYQLEWAMMRENDLAGHLVRSTAGSNRPPGVKRVLSRMPSKTVITRLSIPEGEMTRPATAVLETTTAQDASHKSNTSGPRRRSGQATGGTKENPDLADSPLKEEDESQEALEINEKNFEAYHKEVARMLTEVKEGKDKLSKQQKVIAELERKNHVLTDRLEESKLSIEALTGSVNALKMRLNQDSAGAAEMMEQMVRQIDEGKRDQQYEVERSMILMTFLRQVSESVHEVSDNKALVLELELDAVPPDDPNEGARDGEGGMQMVELQRKKREVRRKVLMEKAMKKFAILCHNRADLISVEMQKMRASFERMREDLDQAENKIDSDQLHIRTLEAEIVKLRLTVEMGKSNLGKMERALKQTTEELNEYTMKFKIQGEGLTFLKAEHEKLEEDQKRLTLLLFEKTKAWQKEISTNDRCNQKIEKLEASIGGIEKERQTLHQQLDEIEKQAEFRRRTNRSVEVSAVPETTESEIQTDRWKPQGLILRQRNGPDRMPQRYLGKASVMIHCPELNRSSPPGMDSAPILPNQDGTFSSLSGNAAMAIDTDEHMRSLLELKVYPSIKAGGRQIKTSYASSRPKALSRLYLSSDGVSQKYIAPTPRQGLDEGAQQRISFDRRPSTVL</sequence>
<dbReference type="PANTHER" id="PTHR23159:SF31">
    <property type="entry name" value="CENTROSOME-ASSOCIATED PROTEIN CEP250 ISOFORM X1"/>
    <property type="match status" value="1"/>
</dbReference>
<keyword evidence="1" id="KW-0175">Coiled coil</keyword>
<comment type="caution">
    <text evidence="3">The sequence shown here is derived from an EMBL/GenBank/DDBJ whole genome shotgun (WGS) entry which is preliminary data.</text>
</comment>
<accession>A0ABD3G3X3</accession>
<name>A0ABD3G3X3_9STRA</name>
<feature type="coiled-coil region" evidence="1">
    <location>
        <begin position="792"/>
        <end position="938"/>
    </location>
</feature>
<dbReference type="EMBL" id="JBIMZQ010000002">
    <property type="protein sequence ID" value="KAL3673371.1"/>
    <property type="molecule type" value="Genomic_DNA"/>
</dbReference>
<feature type="coiled-coil region" evidence="1">
    <location>
        <begin position="623"/>
        <end position="657"/>
    </location>
</feature>
<evidence type="ECO:0000256" key="2">
    <source>
        <dbReference type="SAM" id="MobiDB-lite"/>
    </source>
</evidence>
<evidence type="ECO:0000256" key="1">
    <source>
        <dbReference type="SAM" id="Coils"/>
    </source>
</evidence>
<protein>
    <submittedName>
        <fullName evidence="3">Uncharacterized protein</fullName>
    </submittedName>
</protein>
<evidence type="ECO:0000313" key="4">
    <source>
        <dbReference type="Proteomes" id="UP001632037"/>
    </source>
</evidence>
<dbReference type="Proteomes" id="UP001632037">
    <property type="component" value="Unassembled WGS sequence"/>
</dbReference>
<dbReference type="PANTHER" id="PTHR23159">
    <property type="entry name" value="CENTROSOMAL PROTEIN 2"/>
    <property type="match status" value="1"/>
</dbReference>
<organism evidence="3 4">
    <name type="scientific">Phytophthora oleae</name>
    <dbReference type="NCBI Taxonomy" id="2107226"/>
    <lineage>
        <taxon>Eukaryota</taxon>
        <taxon>Sar</taxon>
        <taxon>Stramenopiles</taxon>
        <taxon>Oomycota</taxon>
        <taxon>Peronosporomycetes</taxon>
        <taxon>Peronosporales</taxon>
        <taxon>Peronosporaceae</taxon>
        <taxon>Phytophthora</taxon>
    </lineage>
</organism>
<feature type="compositionally biased region" description="Polar residues" evidence="2">
    <location>
        <begin position="554"/>
        <end position="581"/>
    </location>
</feature>
<keyword evidence="4" id="KW-1185">Reference proteome</keyword>